<feature type="compositionally biased region" description="Low complexity" evidence="1">
    <location>
        <begin position="317"/>
        <end position="332"/>
    </location>
</feature>
<comment type="caution">
    <text evidence="3">The sequence shown here is derived from an EMBL/GenBank/DDBJ whole genome shotgun (WGS) entry which is preliminary data.</text>
</comment>
<feature type="region of interest" description="Disordered" evidence="1">
    <location>
        <begin position="87"/>
        <end position="127"/>
    </location>
</feature>
<accession>A0ABR1JSE0</accession>
<evidence type="ECO:0000313" key="4">
    <source>
        <dbReference type="Proteomes" id="UP001498398"/>
    </source>
</evidence>
<evidence type="ECO:0000256" key="1">
    <source>
        <dbReference type="SAM" id="MobiDB-lite"/>
    </source>
</evidence>
<keyword evidence="2" id="KW-0472">Membrane</keyword>
<feature type="compositionally biased region" description="Basic residues" evidence="1">
    <location>
        <begin position="285"/>
        <end position="294"/>
    </location>
</feature>
<feature type="compositionally biased region" description="Pro residues" evidence="1">
    <location>
        <begin position="464"/>
        <end position="485"/>
    </location>
</feature>
<evidence type="ECO:0000313" key="3">
    <source>
        <dbReference type="EMBL" id="KAK7465514.1"/>
    </source>
</evidence>
<sequence>MKFPRDNPHPRRPRSTLCAKSAKYMSAPSSSSSSTTTGHRKHSYNHYPSSALLSLFTTIFASSAHAVPAPPPQFLCPNLDQSSYDSSCFLAPRSPQPQEIAPPLTPRHSQQPKRRKRRRKVPDRYVEGDDGRWRKALHYTLYGSTMSVTECQSPTAGVPAVDDEINNSDSSSSSAAGDSAMPTSSIDFMDTLPSGWKPLPHEDRTALILTVSLVLAFFICVFIISCILWRRSLRRMRDIEGRAKKKRKSQREEDMEFMVEKELKSKKKLWARATARWKANARYTARQRKGKRRMFSTTDTTSIISQTRELDDDRLSSRPSLSRRSSTESLTSNPPSAAAVVVSPEDLTIQNQPATPSSPPAYGLSSHHTSDSVTTRGTPKSCGSDRPPSPNSVSNHLSSDEEDDQPSYTPSAHVGHVATDDKRLLERMTLSASAPPQEDGSSHQVSAPVWYDEQLEDFDHSENPGPPSSPAAPDPPYHPLFPPLPTASSSEKGKMREYYDYEYSFGSSLDHDILTAEPEPGPSAPPFESVSVNPELCPSAPPMEFPGDDQLEYIDDQGLVPSAPPAEELSDHGPELPFAQSAVSSHGREQSTSSSVIVQGPMARDGSLPEYHP</sequence>
<dbReference type="EMBL" id="JBANRG010000006">
    <property type="protein sequence ID" value="KAK7465514.1"/>
    <property type="molecule type" value="Genomic_DNA"/>
</dbReference>
<reference evidence="3 4" key="1">
    <citation type="submission" date="2024-01" db="EMBL/GenBank/DDBJ databases">
        <title>A draft genome for the cacao thread blight pathogen Marasmiellus scandens.</title>
        <authorList>
            <person name="Baruah I.K."/>
            <person name="Leung J."/>
            <person name="Bukari Y."/>
            <person name="Amoako-Attah I."/>
            <person name="Meinhardt L.W."/>
            <person name="Bailey B.A."/>
            <person name="Cohen S.P."/>
        </authorList>
    </citation>
    <scope>NUCLEOTIDE SEQUENCE [LARGE SCALE GENOMIC DNA]</scope>
    <source>
        <strain evidence="3 4">GH-19</strain>
    </source>
</reference>
<dbReference type="Proteomes" id="UP001498398">
    <property type="component" value="Unassembled WGS sequence"/>
</dbReference>
<feature type="compositionally biased region" description="Basic residues" evidence="1">
    <location>
        <begin position="110"/>
        <end position="121"/>
    </location>
</feature>
<evidence type="ECO:0000256" key="2">
    <source>
        <dbReference type="SAM" id="Phobius"/>
    </source>
</evidence>
<gene>
    <name evidence="3" type="ORF">VKT23_005488</name>
</gene>
<feature type="region of interest" description="Disordered" evidence="1">
    <location>
        <begin position="510"/>
        <end position="613"/>
    </location>
</feature>
<feature type="compositionally biased region" description="Low complexity" evidence="1">
    <location>
        <begin position="296"/>
        <end position="307"/>
    </location>
</feature>
<keyword evidence="4" id="KW-1185">Reference proteome</keyword>
<name>A0ABR1JSE0_9AGAR</name>
<protein>
    <submittedName>
        <fullName evidence="3">Uncharacterized protein</fullName>
    </submittedName>
</protein>
<keyword evidence="2" id="KW-1133">Transmembrane helix</keyword>
<feature type="transmembrane region" description="Helical" evidence="2">
    <location>
        <begin position="207"/>
        <end position="229"/>
    </location>
</feature>
<feature type="compositionally biased region" description="Low complexity" evidence="1">
    <location>
        <begin position="168"/>
        <end position="180"/>
    </location>
</feature>
<feature type="region of interest" description="Disordered" evidence="1">
    <location>
        <begin position="1"/>
        <end position="42"/>
    </location>
</feature>
<proteinExistence type="predicted"/>
<keyword evidence="2" id="KW-0812">Transmembrane</keyword>
<organism evidence="3 4">
    <name type="scientific">Marasmiellus scandens</name>
    <dbReference type="NCBI Taxonomy" id="2682957"/>
    <lineage>
        <taxon>Eukaryota</taxon>
        <taxon>Fungi</taxon>
        <taxon>Dikarya</taxon>
        <taxon>Basidiomycota</taxon>
        <taxon>Agaricomycotina</taxon>
        <taxon>Agaricomycetes</taxon>
        <taxon>Agaricomycetidae</taxon>
        <taxon>Agaricales</taxon>
        <taxon>Marasmiineae</taxon>
        <taxon>Omphalotaceae</taxon>
        <taxon>Marasmiellus</taxon>
    </lineage>
</organism>
<feature type="compositionally biased region" description="Acidic residues" evidence="1">
    <location>
        <begin position="546"/>
        <end position="555"/>
    </location>
</feature>
<feature type="region of interest" description="Disordered" evidence="1">
    <location>
        <begin position="153"/>
        <end position="182"/>
    </location>
</feature>
<feature type="region of interest" description="Disordered" evidence="1">
    <location>
        <begin position="282"/>
        <end position="493"/>
    </location>
</feature>